<accession>A0A1G9ZXX0</accession>
<dbReference type="EMBL" id="FNHI01000023">
    <property type="protein sequence ID" value="SDN26432.1"/>
    <property type="molecule type" value="Genomic_DNA"/>
</dbReference>
<protein>
    <submittedName>
        <fullName evidence="1">Uncharacterized protein</fullName>
    </submittedName>
</protein>
<organism evidence="1 2">
    <name type="scientific">Streptomyces wuyuanensis</name>
    <dbReference type="NCBI Taxonomy" id="1196353"/>
    <lineage>
        <taxon>Bacteria</taxon>
        <taxon>Bacillati</taxon>
        <taxon>Actinomycetota</taxon>
        <taxon>Actinomycetes</taxon>
        <taxon>Kitasatosporales</taxon>
        <taxon>Streptomycetaceae</taxon>
        <taxon>Streptomyces</taxon>
    </lineage>
</organism>
<gene>
    <name evidence="1" type="ORF">SAMN05444921_1235</name>
</gene>
<evidence type="ECO:0000313" key="1">
    <source>
        <dbReference type="EMBL" id="SDN26432.1"/>
    </source>
</evidence>
<dbReference type="Proteomes" id="UP000199063">
    <property type="component" value="Unassembled WGS sequence"/>
</dbReference>
<dbReference type="AlphaFoldDB" id="A0A1G9ZXX0"/>
<sequence>MTTGPHQGTDISAELEILLGGMGLPIVGTTDRAQAVGLLVNPAGNRAATVEWLASTAVRNAAACEHLEGRAEGRAALFHSTTRAYVHRAISGVLEELGYSVSHTPAGLRVEGSPDVSGRETAASIVAASPVAPYTTPGRAPGLGSCTP</sequence>
<keyword evidence="2" id="KW-1185">Reference proteome</keyword>
<name>A0A1G9ZXX0_9ACTN</name>
<proteinExistence type="predicted"/>
<dbReference type="RefSeq" id="WP_143041554.1">
    <property type="nucleotide sequence ID" value="NZ_FNHI01000023.1"/>
</dbReference>
<reference evidence="2" key="1">
    <citation type="submission" date="2016-10" db="EMBL/GenBank/DDBJ databases">
        <authorList>
            <person name="Varghese N."/>
            <person name="Submissions S."/>
        </authorList>
    </citation>
    <scope>NUCLEOTIDE SEQUENCE [LARGE SCALE GENOMIC DNA]</scope>
    <source>
        <strain evidence="2">CGMCC 4.7042</strain>
    </source>
</reference>
<evidence type="ECO:0000313" key="2">
    <source>
        <dbReference type="Proteomes" id="UP000199063"/>
    </source>
</evidence>
<dbReference type="GeneID" id="40834598"/>